<dbReference type="Proteomes" id="UP001189624">
    <property type="component" value="Chromosome 4"/>
</dbReference>
<accession>A0AA86S9A4</accession>
<dbReference type="EMBL" id="OY731401">
    <property type="protein sequence ID" value="CAJ1948192.1"/>
    <property type="molecule type" value="Genomic_DNA"/>
</dbReference>
<proteinExistence type="predicted"/>
<gene>
    <name evidence="2" type="ORF">AYBTSS11_LOCUS13055</name>
</gene>
<evidence type="ECO:0000313" key="2">
    <source>
        <dbReference type="EMBL" id="CAJ1948192.1"/>
    </source>
</evidence>
<reference evidence="2" key="1">
    <citation type="submission" date="2023-10" db="EMBL/GenBank/DDBJ databases">
        <authorList>
            <person name="Domelevo Entfellner J.-B."/>
        </authorList>
    </citation>
    <scope>NUCLEOTIDE SEQUENCE</scope>
</reference>
<dbReference type="Gramene" id="rna-AYBTSS11_LOCUS13055">
    <property type="protein sequence ID" value="CAJ1948192.1"/>
    <property type="gene ID" value="gene-AYBTSS11_LOCUS13055"/>
</dbReference>
<evidence type="ECO:0000256" key="1">
    <source>
        <dbReference type="SAM" id="MobiDB-lite"/>
    </source>
</evidence>
<dbReference type="AlphaFoldDB" id="A0AA86S9A4"/>
<evidence type="ECO:0000313" key="3">
    <source>
        <dbReference type="Proteomes" id="UP001189624"/>
    </source>
</evidence>
<organism evidence="2 3">
    <name type="scientific">Sphenostylis stenocarpa</name>
    <dbReference type="NCBI Taxonomy" id="92480"/>
    <lineage>
        <taxon>Eukaryota</taxon>
        <taxon>Viridiplantae</taxon>
        <taxon>Streptophyta</taxon>
        <taxon>Embryophyta</taxon>
        <taxon>Tracheophyta</taxon>
        <taxon>Spermatophyta</taxon>
        <taxon>Magnoliopsida</taxon>
        <taxon>eudicotyledons</taxon>
        <taxon>Gunneridae</taxon>
        <taxon>Pentapetalae</taxon>
        <taxon>rosids</taxon>
        <taxon>fabids</taxon>
        <taxon>Fabales</taxon>
        <taxon>Fabaceae</taxon>
        <taxon>Papilionoideae</taxon>
        <taxon>50 kb inversion clade</taxon>
        <taxon>NPAAA clade</taxon>
        <taxon>indigoferoid/millettioid clade</taxon>
        <taxon>Phaseoleae</taxon>
        <taxon>Sphenostylis</taxon>
    </lineage>
</organism>
<protein>
    <submittedName>
        <fullName evidence="2">Uncharacterized protein</fullName>
    </submittedName>
</protein>
<name>A0AA86S9A4_9FABA</name>
<sequence>MKNGKHFQEPRKEIVRKNQKEYAKKTKVSDNKGESDYYMKDSLEDEAKKEFLEGMVIVRTWSLGVENSLAWCE</sequence>
<keyword evidence="3" id="KW-1185">Reference proteome</keyword>
<feature type="region of interest" description="Disordered" evidence="1">
    <location>
        <begin position="1"/>
        <end position="28"/>
    </location>
</feature>